<dbReference type="GO" id="GO:0016887">
    <property type="term" value="F:ATP hydrolysis activity"/>
    <property type="evidence" value="ECO:0007669"/>
    <property type="project" value="InterPro"/>
</dbReference>
<organism evidence="7 8">
    <name type="scientific">Corynebacterium amycolatum</name>
    <dbReference type="NCBI Taxonomy" id="43765"/>
    <lineage>
        <taxon>Bacteria</taxon>
        <taxon>Bacillati</taxon>
        <taxon>Actinomycetota</taxon>
        <taxon>Actinomycetes</taxon>
        <taxon>Mycobacteriales</taxon>
        <taxon>Corynebacteriaceae</taxon>
        <taxon>Corynebacterium</taxon>
    </lineage>
</organism>
<protein>
    <submittedName>
        <fullName evidence="7">ABC transporter ATP-binding protein</fullName>
    </submittedName>
</protein>
<dbReference type="PANTHER" id="PTHR42711:SF17">
    <property type="entry name" value="ABC TRANSPORTER ATP-BINDING PROTEIN"/>
    <property type="match status" value="1"/>
</dbReference>
<keyword evidence="3" id="KW-0547">Nucleotide-binding</keyword>
<dbReference type="PANTHER" id="PTHR42711">
    <property type="entry name" value="ABC TRANSPORTER ATP-BINDING PROTEIN"/>
    <property type="match status" value="1"/>
</dbReference>
<keyword evidence="5" id="KW-0046">Antibiotic resistance</keyword>
<dbReference type="InterPro" id="IPR003439">
    <property type="entry name" value="ABC_transporter-like_ATP-bd"/>
</dbReference>
<evidence type="ECO:0000256" key="4">
    <source>
        <dbReference type="ARBA" id="ARBA00022840"/>
    </source>
</evidence>
<evidence type="ECO:0000256" key="5">
    <source>
        <dbReference type="ARBA" id="ARBA00023251"/>
    </source>
</evidence>
<dbReference type="Gene3D" id="3.40.50.300">
    <property type="entry name" value="P-loop containing nucleotide triphosphate hydrolases"/>
    <property type="match status" value="1"/>
</dbReference>
<dbReference type="SUPFAM" id="SSF52540">
    <property type="entry name" value="P-loop containing nucleoside triphosphate hydrolases"/>
    <property type="match status" value="1"/>
</dbReference>
<dbReference type="GO" id="GO:0046677">
    <property type="term" value="P:response to antibiotic"/>
    <property type="evidence" value="ECO:0007669"/>
    <property type="project" value="UniProtKB-KW"/>
</dbReference>
<evidence type="ECO:0000256" key="2">
    <source>
        <dbReference type="ARBA" id="ARBA00022448"/>
    </source>
</evidence>
<proteinExistence type="predicted"/>
<gene>
    <name evidence="7" type="ORF">P2W56_08465</name>
</gene>
<dbReference type="GO" id="GO:0005524">
    <property type="term" value="F:ATP binding"/>
    <property type="evidence" value="ECO:0007669"/>
    <property type="project" value="UniProtKB-KW"/>
</dbReference>
<dbReference type="InterPro" id="IPR050763">
    <property type="entry name" value="ABC_transporter_ATP-binding"/>
</dbReference>
<evidence type="ECO:0000313" key="8">
    <source>
        <dbReference type="Proteomes" id="UP001220238"/>
    </source>
</evidence>
<dbReference type="PROSITE" id="PS00211">
    <property type="entry name" value="ABC_TRANSPORTER_1"/>
    <property type="match status" value="1"/>
</dbReference>
<dbReference type="RefSeq" id="WP_038625667.1">
    <property type="nucleotide sequence ID" value="NZ_CP046975.1"/>
</dbReference>
<keyword evidence="2" id="KW-0813">Transport</keyword>
<feature type="domain" description="ABC transporter" evidence="6">
    <location>
        <begin position="7"/>
        <end position="232"/>
    </location>
</feature>
<dbReference type="InterPro" id="IPR003593">
    <property type="entry name" value="AAA+_ATPase"/>
</dbReference>
<dbReference type="Pfam" id="PF00005">
    <property type="entry name" value="ABC_tran"/>
    <property type="match status" value="1"/>
</dbReference>
<evidence type="ECO:0000256" key="3">
    <source>
        <dbReference type="ARBA" id="ARBA00022741"/>
    </source>
</evidence>
<evidence type="ECO:0000313" key="7">
    <source>
        <dbReference type="EMBL" id="WET43458.1"/>
    </source>
</evidence>
<dbReference type="Proteomes" id="UP001220238">
    <property type="component" value="Chromosome"/>
</dbReference>
<dbReference type="PROSITE" id="PS50893">
    <property type="entry name" value="ABC_TRANSPORTER_2"/>
    <property type="match status" value="1"/>
</dbReference>
<dbReference type="EMBL" id="CP120206">
    <property type="protein sequence ID" value="WET43458.1"/>
    <property type="molecule type" value="Genomic_DNA"/>
</dbReference>
<dbReference type="CDD" id="cd03230">
    <property type="entry name" value="ABC_DR_subfamily_A"/>
    <property type="match status" value="1"/>
</dbReference>
<evidence type="ECO:0000256" key="1">
    <source>
        <dbReference type="ARBA" id="ARBA00004202"/>
    </source>
</evidence>
<comment type="subcellular location">
    <subcellularLocation>
        <location evidence="1">Cell membrane</location>
        <topology evidence="1">Peripheral membrane protein</topology>
    </subcellularLocation>
</comment>
<evidence type="ECO:0000259" key="6">
    <source>
        <dbReference type="PROSITE" id="PS50893"/>
    </source>
</evidence>
<keyword evidence="4 7" id="KW-0067">ATP-binding</keyword>
<dbReference type="AlphaFoldDB" id="A0AB38XU64"/>
<dbReference type="GeneID" id="92768791"/>
<dbReference type="SMART" id="SM00382">
    <property type="entry name" value="AAA"/>
    <property type="match status" value="1"/>
</dbReference>
<dbReference type="GO" id="GO:0005886">
    <property type="term" value="C:plasma membrane"/>
    <property type="evidence" value="ECO:0007669"/>
    <property type="project" value="UniProtKB-SubCell"/>
</dbReference>
<name>A0AB38XU64_CORAY</name>
<accession>A0AB38XU64</accession>
<dbReference type="InterPro" id="IPR017871">
    <property type="entry name" value="ABC_transporter-like_CS"/>
</dbReference>
<reference evidence="7" key="1">
    <citation type="submission" date="2023-03" db="EMBL/GenBank/DDBJ databases">
        <title>Corynebacterium amycolatum SB-1.</title>
        <authorList>
            <person name="Jo H."/>
        </authorList>
    </citation>
    <scope>NUCLEOTIDE SEQUENCE</scope>
    <source>
        <strain evidence="7">SB-1</strain>
    </source>
</reference>
<dbReference type="InterPro" id="IPR027417">
    <property type="entry name" value="P-loop_NTPase"/>
</dbReference>
<sequence length="322" mass="34724">MNPDVILEFSNITKQFSKGQVTALDDVSATVRRGEVVAILGENGAGKTTLIDLILGLTTPTAGRIEVNGQSSRNAVNAQQVGAILQTGGLLPDVTVEDTLKMIASGYSEHVALADVVKQARLEPLLKRKVGKCSGGEQQRLKFALALLGDPELIMLDEPTAGMDPSARRNFWADIHARAERGTTVLFTTHYMDEAEDFSKRIIMLHKGRIMADLDTPSMLALSKSVLVEANFPGAAPELSERTEVDEVTWLSSAAGEPAGTSRRVRLRTRDSDSLLRHLVTETDATDFTVQRAKLDDIFISMQRDADVAADATPDVAVAAGN</sequence>